<evidence type="ECO:0000313" key="1">
    <source>
        <dbReference type="EMBL" id="KAF7114283.1"/>
    </source>
</evidence>
<dbReference type="AlphaFoldDB" id="A0A834L2M9"/>
<reference evidence="1" key="1">
    <citation type="submission" date="2019-11" db="EMBL/GenBank/DDBJ databases">
        <authorList>
            <person name="Liu Y."/>
            <person name="Hou J."/>
            <person name="Li T.-Q."/>
            <person name="Guan C.-H."/>
            <person name="Wu X."/>
            <person name="Wu H.-Z."/>
            <person name="Ling F."/>
            <person name="Zhang R."/>
            <person name="Shi X.-G."/>
            <person name="Ren J.-P."/>
            <person name="Chen E.-F."/>
            <person name="Sun J.-M."/>
        </authorList>
    </citation>
    <scope>NUCLEOTIDE SEQUENCE</scope>
    <source>
        <strain evidence="1">Adult_tree_wgs_1</strain>
        <tissue evidence="1">Leaves</tissue>
    </source>
</reference>
<comment type="caution">
    <text evidence="1">The sequence shown here is derived from an EMBL/GenBank/DDBJ whole genome shotgun (WGS) entry which is preliminary data.</text>
</comment>
<organism evidence="1 2">
    <name type="scientific">Rhododendron simsii</name>
    <name type="common">Sims's rhododendron</name>
    <dbReference type="NCBI Taxonomy" id="118357"/>
    <lineage>
        <taxon>Eukaryota</taxon>
        <taxon>Viridiplantae</taxon>
        <taxon>Streptophyta</taxon>
        <taxon>Embryophyta</taxon>
        <taxon>Tracheophyta</taxon>
        <taxon>Spermatophyta</taxon>
        <taxon>Magnoliopsida</taxon>
        <taxon>eudicotyledons</taxon>
        <taxon>Gunneridae</taxon>
        <taxon>Pentapetalae</taxon>
        <taxon>asterids</taxon>
        <taxon>Ericales</taxon>
        <taxon>Ericaceae</taxon>
        <taxon>Ericoideae</taxon>
        <taxon>Rhodoreae</taxon>
        <taxon>Rhododendron</taxon>
    </lineage>
</organism>
<sequence length="86" mass="9590">MEVFSSETACWKKVFQGDRCYRDEKMVGIPYAESGSRILSRYTTRYFRECGLGGRFILIQSFSHSAAGIKSATRTAVVGMSSFASI</sequence>
<dbReference type="Proteomes" id="UP000626092">
    <property type="component" value="Unassembled WGS sequence"/>
</dbReference>
<evidence type="ECO:0000313" key="2">
    <source>
        <dbReference type="Proteomes" id="UP000626092"/>
    </source>
</evidence>
<proteinExistence type="predicted"/>
<name>A0A834L2M9_RHOSS</name>
<dbReference type="EMBL" id="WJXA01000229">
    <property type="protein sequence ID" value="KAF7114283.1"/>
    <property type="molecule type" value="Genomic_DNA"/>
</dbReference>
<accession>A0A834L2M9</accession>
<keyword evidence="2" id="KW-1185">Reference proteome</keyword>
<protein>
    <submittedName>
        <fullName evidence="1">Uncharacterized protein</fullName>
    </submittedName>
</protein>
<gene>
    <name evidence="1" type="ORF">RHSIM_RhsimUnG0092100</name>
</gene>